<reference evidence="1" key="1">
    <citation type="submission" date="2022-10" db="EMBL/GenBank/DDBJ databases">
        <authorList>
            <person name="Turner M.S."/>
            <person name="Huang W."/>
        </authorList>
    </citation>
    <scope>NUCLEOTIDE SEQUENCE</scope>
    <source>
        <strain evidence="1">54</strain>
    </source>
</reference>
<dbReference type="AlphaFoldDB" id="A0AAP4DUT1"/>
<dbReference type="Proteomes" id="UP001152598">
    <property type="component" value="Unassembled WGS sequence"/>
</dbReference>
<comment type="caution">
    <text evidence="1">The sequence shown here is derived from an EMBL/GenBank/DDBJ whole genome shotgun (WGS) entry which is preliminary data.</text>
</comment>
<sequence length="83" mass="9361">MSNKITENTENEVKKQAILIEWSEDDKELDVEVKQNIGDTHAAMHILAIVLQDLANKNGESLGVFMIHHALKYGTGEQEEEVE</sequence>
<reference evidence="1" key="2">
    <citation type="journal article" date="2023" name="Food Microbiol.">
        <title>Evaluation of the fermentation potential of lactic acid bacteria isolated from herbs, fruits and vegetables as starter cultures in nut-based milk alternatives.</title>
        <authorList>
            <person name="Huang W."/>
            <person name="Dong A."/>
            <person name="Pham H.T."/>
            <person name="Zhou C."/>
            <person name="Huo Z."/>
            <person name="Watjen A.P."/>
            <person name="Prakash S."/>
            <person name="Bang-Berthelsen C.H."/>
            <person name="Turner M.S."/>
        </authorList>
    </citation>
    <scope>NUCLEOTIDE SEQUENCE</scope>
    <source>
        <strain evidence="1">54</strain>
    </source>
</reference>
<accession>A0AAP4DUT1</accession>
<dbReference type="RefSeq" id="WP_139918131.1">
    <property type="nucleotide sequence ID" value="NZ_JAOWLT010000006.1"/>
</dbReference>
<protein>
    <submittedName>
        <fullName evidence="1">Uncharacterized protein</fullName>
    </submittedName>
</protein>
<name>A0AAP4DUT1_9LACT</name>
<evidence type="ECO:0000313" key="2">
    <source>
        <dbReference type="Proteomes" id="UP001152598"/>
    </source>
</evidence>
<proteinExistence type="predicted"/>
<dbReference type="EMBL" id="JAOWLV010000006">
    <property type="protein sequence ID" value="MDG4977207.1"/>
    <property type="molecule type" value="Genomic_DNA"/>
</dbReference>
<evidence type="ECO:0000313" key="1">
    <source>
        <dbReference type="EMBL" id="MDG4977207.1"/>
    </source>
</evidence>
<gene>
    <name evidence="1" type="ORF">OGZ50_10725</name>
</gene>
<organism evidence="1 2">
    <name type="scientific">Lactococcus lactis</name>
    <dbReference type="NCBI Taxonomy" id="1358"/>
    <lineage>
        <taxon>Bacteria</taxon>
        <taxon>Bacillati</taxon>
        <taxon>Bacillota</taxon>
        <taxon>Bacilli</taxon>
        <taxon>Lactobacillales</taxon>
        <taxon>Streptococcaceae</taxon>
        <taxon>Lactococcus</taxon>
    </lineage>
</organism>